<dbReference type="EMBL" id="JANWGH010000001">
    <property type="protein sequence ID" value="MCS5489137.1"/>
    <property type="molecule type" value="Genomic_DNA"/>
</dbReference>
<keyword evidence="1" id="KW-0472">Membrane</keyword>
<dbReference type="Proteomes" id="UP001206788">
    <property type="component" value="Unassembled WGS sequence"/>
</dbReference>
<dbReference type="GO" id="GO:0016301">
    <property type="term" value="F:kinase activity"/>
    <property type="evidence" value="ECO:0007669"/>
    <property type="project" value="UniProtKB-KW"/>
</dbReference>
<dbReference type="RefSeq" id="WP_259412812.1">
    <property type="nucleotide sequence ID" value="NZ_JANWGH010000001.1"/>
</dbReference>
<keyword evidence="3" id="KW-0808">Transferase</keyword>
<keyword evidence="4" id="KW-1185">Reference proteome</keyword>
<feature type="domain" description="Signal transduction histidine kinase internal region" evidence="2">
    <location>
        <begin position="97"/>
        <end position="175"/>
    </location>
</feature>
<evidence type="ECO:0000259" key="2">
    <source>
        <dbReference type="Pfam" id="PF06580"/>
    </source>
</evidence>
<keyword evidence="3" id="KW-0418">Kinase</keyword>
<keyword evidence="1" id="KW-1133">Transmembrane helix</keyword>
<name>A0ABT2G1J4_9BACT</name>
<reference evidence="3 4" key="1">
    <citation type="submission" date="2022-08" db="EMBL/GenBank/DDBJ databases">
        <title>Algoriphagus sp. CAU 1643 isolated from mud.</title>
        <authorList>
            <person name="Kim W."/>
        </authorList>
    </citation>
    <scope>NUCLEOTIDE SEQUENCE [LARGE SCALE GENOMIC DNA]</scope>
    <source>
        <strain evidence="3 4">CAU 1643</strain>
    </source>
</reference>
<dbReference type="InterPro" id="IPR050640">
    <property type="entry name" value="Bact_2-comp_sensor_kinase"/>
</dbReference>
<gene>
    <name evidence="3" type="ORF">NY014_01775</name>
</gene>
<keyword evidence="1" id="KW-0812">Transmembrane</keyword>
<dbReference type="Pfam" id="PF06580">
    <property type="entry name" value="His_kinase"/>
    <property type="match status" value="1"/>
</dbReference>
<dbReference type="InterPro" id="IPR010559">
    <property type="entry name" value="Sig_transdc_His_kin_internal"/>
</dbReference>
<dbReference type="InterPro" id="IPR036890">
    <property type="entry name" value="HATPase_C_sf"/>
</dbReference>
<sequence length="294" mass="33981">MIESWLLSKLKQINPLFIQFISSFILISGIAFLSVEVTGVLFGGPFGLTRPNFLLTLGFLFRINLFLNSVNAIYFFNKKYGEKKLEAERLKLLSTEAKLESLNMQLNPHFFFNNLSAISVLIHQDVQLADTYLQKLSNIYRYLLNNKVNELVTLEEELSFLNDYLELLEIRFDKSLSFHLDIQTDVKKMMLPPAVMQLLVENAVKHNYFTEEEPLEIKIEANSKHLKITNQKQYKEAVEDSTGIGLQNISERYRFLNQSIDIRDGEKFFQVTLPLIEIDENPTGRRRTAGTATN</sequence>
<evidence type="ECO:0000256" key="1">
    <source>
        <dbReference type="SAM" id="Phobius"/>
    </source>
</evidence>
<evidence type="ECO:0000313" key="4">
    <source>
        <dbReference type="Proteomes" id="UP001206788"/>
    </source>
</evidence>
<dbReference type="Gene3D" id="3.30.565.10">
    <property type="entry name" value="Histidine kinase-like ATPase, C-terminal domain"/>
    <property type="match status" value="1"/>
</dbReference>
<dbReference type="PANTHER" id="PTHR34220">
    <property type="entry name" value="SENSOR HISTIDINE KINASE YPDA"/>
    <property type="match status" value="1"/>
</dbReference>
<proteinExistence type="predicted"/>
<accession>A0ABT2G1J4</accession>
<organism evidence="3 4">
    <name type="scientific">Algoriphagus limi</name>
    <dbReference type="NCBI Taxonomy" id="2975273"/>
    <lineage>
        <taxon>Bacteria</taxon>
        <taxon>Pseudomonadati</taxon>
        <taxon>Bacteroidota</taxon>
        <taxon>Cytophagia</taxon>
        <taxon>Cytophagales</taxon>
        <taxon>Cyclobacteriaceae</taxon>
        <taxon>Algoriphagus</taxon>
    </lineage>
</organism>
<comment type="caution">
    <text evidence="3">The sequence shown here is derived from an EMBL/GenBank/DDBJ whole genome shotgun (WGS) entry which is preliminary data.</text>
</comment>
<dbReference type="SUPFAM" id="SSF55874">
    <property type="entry name" value="ATPase domain of HSP90 chaperone/DNA topoisomerase II/histidine kinase"/>
    <property type="match status" value="1"/>
</dbReference>
<protein>
    <submittedName>
        <fullName evidence="3">Histidine kinase</fullName>
    </submittedName>
</protein>
<feature type="transmembrane region" description="Helical" evidence="1">
    <location>
        <begin position="12"/>
        <end position="33"/>
    </location>
</feature>
<feature type="transmembrane region" description="Helical" evidence="1">
    <location>
        <begin position="53"/>
        <end position="76"/>
    </location>
</feature>
<evidence type="ECO:0000313" key="3">
    <source>
        <dbReference type="EMBL" id="MCS5489137.1"/>
    </source>
</evidence>
<dbReference type="PANTHER" id="PTHR34220:SF7">
    <property type="entry name" value="SENSOR HISTIDINE KINASE YPDA"/>
    <property type="match status" value="1"/>
</dbReference>